<proteinExistence type="predicted"/>
<reference evidence="2 3" key="1">
    <citation type="submission" date="2023-07" db="EMBL/GenBank/DDBJ databases">
        <title>Genomic Encyclopedia of Type Strains, Phase IV (KMG-IV): sequencing the most valuable type-strain genomes for metagenomic binning, comparative biology and taxonomic classification.</title>
        <authorList>
            <person name="Goeker M."/>
        </authorList>
    </citation>
    <scope>NUCLEOTIDE SEQUENCE [LARGE SCALE GENOMIC DNA]</scope>
    <source>
        <strain evidence="2 3">DSM 12751</strain>
    </source>
</reference>
<evidence type="ECO:0000313" key="3">
    <source>
        <dbReference type="Proteomes" id="UP001235840"/>
    </source>
</evidence>
<keyword evidence="1" id="KW-0472">Membrane</keyword>
<evidence type="ECO:0000313" key="2">
    <source>
        <dbReference type="EMBL" id="MDQ0165272.1"/>
    </source>
</evidence>
<name>A0ABT9VWT4_9BACI</name>
<feature type="transmembrane region" description="Helical" evidence="1">
    <location>
        <begin position="7"/>
        <end position="26"/>
    </location>
</feature>
<protein>
    <submittedName>
        <fullName evidence="2">Uncharacterized protein</fullName>
    </submittedName>
</protein>
<organism evidence="2 3">
    <name type="scientific">Caldalkalibacillus horti</name>
    <dbReference type="NCBI Taxonomy" id="77523"/>
    <lineage>
        <taxon>Bacteria</taxon>
        <taxon>Bacillati</taxon>
        <taxon>Bacillota</taxon>
        <taxon>Bacilli</taxon>
        <taxon>Bacillales</taxon>
        <taxon>Bacillaceae</taxon>
        <taxon>Caldalkalibacillus</taxon>
    </lineage>
</organism>
<keyword evidence="3" id="KW-1185">Reference proteome</keyword>
<gene>
    <name evidence="2" type="ORF">J2S11_001172</name>
</gene>
<accession>A0ABT9VWT4</accession>
<comment type="caution">
    <text evidence="2">The sequence shown here is derived from an EMBL/GenBank/DDBJ whole genome shotgun (WGS) entry which is preliminary data.</text>
</comment>
<dbReference type="RefSeq" id="WP_307392144.1">
    <property type="nucleotide sequence ID" value="NZ_BAAADK010000045.1"/>
</dbReference>
<keyword evidence="1" id="KW-1133">Transmembrane helix</keyword>
<sequence length="161" mass="17948">MIRKDSGYFWLISGLLVLAVVVYTIIDFNQAQAEINEASLLEATSTSEVKPYDSGTFSKISYSFLIQLSPDMTKQDIGQIKIQTIFPEEAIHILGHSASGINQGGLKEVNEEKGMYEYQYSFGGDHLTEADLTRLQELAPLVQLNLSYKKKDVILSYNGDS</sequence>
<keyword evidence="1" id="KW-0812">Transmembrane</keyword>
<evidence type="ECO:0000256" key="1">
    <source>
        <dbReference type="SAM" id="Phobius"/>
    </source>
</evidence>
<dbReference type="Proteomes" id="UP001235840">
    <property type="component" value="Unassembled WGS sequence"/>
</dbReference>
<dbReference type="EMBL" id="JAUSTY010000004">
    <property type="protein sequence ID" value="MDQ0165272.1"/>
    <property type="molecule type" value="Genomic_DNA"/>
</dbReference>